<reference evidence="3 4" key="1">
    <citation type="journal article" date="2013" name="Proc. Natl. Acad. Sci. U.S.A.">
        <title>Fine-scale variation in meiotic recombination in Mimulus inferred from population shotgun sequencing.</title>
        <authorList>
            <person name="Hellsten U."/>
            <person name="Wright K.M."/>
            <person name="Jenkins J."/>
            <person name="Shu S."/>
            <person name="Yuan Y."/>
            <person name="Wessler S.R."/>
            <person name="Schmutz J."/>
            <person name="Willis J.H."/>
            <person name="Rokhsar D.S."/>
        </authorList>
    </citation>
    <scope>NUCLEOTIDE SEQUENCE [LARGE SCALE GENOMIC DNA]</scope>
    <source>
        <strain evidence="4">cv. DUN x IM62</strain>
    </source>
</reference>
<dbReference type="Pfam" id="PF07714">
    <property type="entry name" value="PK_Tyr_Ser-Thr"/>
    <property type="match status" value="1"/>
</dbReference>
<dbReference type="Proteomes" id="UP000030748">
    <property type="component" value="Unassembled WGS sequence"/>
</dbReference>
<dbReference type="PhylomeDB" id="A0A022QTN2"/>
<dbReference type="InterPro" id="IPR000719">
    <property type="entry name" value="Prot_kinase_dom"/>
</dbReference>
<dbReference type="Gene3D" id="3.30.200.20">
    <property type="entry name" value="Phosphorylase Kinase, domain 1"/>
    <property type="match status" value="1"/>
</dbReference>
<dbReference type="GO" id="GO:0004672">
    <property type="term" value="F:protein kinase activity"/>
    <property type="evidence" value="ECO:0007669"/>
    <property type="project" value="InterPro"/>
</dbReference>
<name>A0A022QTN2_ERYGU</name>
<dbReference type="KEGG" id="egt:105963985"/>
<feature type="domain" description="Protein kinase" evidence="2">
    <location>
        <begin position="10"/>
        <end position="276"/>
    </location>
</feature>
<dbReference type="SMART" id="SM00220">
    <property type="entry name" value="S_TKc"/>
    <property type="match status" value="1"/>
</dbReference>
<gene>
    <name evidence="3" type="ORF">MIMGU_mgv1a019106mg</name>
</gene>
<dbReference type="PANTHER" id="PTHR48014:SF7">
    <property type="entry name" value="SERINE_THREONINE-PROTEIN KINASE BLUS1"/>
    <property type="match status" value="1"/>
</dbReference>
<dbReference type="InterPro" id="IPR001245">
    <property type="entry name" value="Ser-Thr/Tyr_kinase_cat_dom"/>
</dbReference>
<dbReference type="InterPro" id="IPR047173">
    <property type="entry name" value="STRAD_A/B-like"/>
</dbReference>
<protein>
    <recommendedName>
        <fullName evidence="2">Protein kinase domain-containing protein</fullName>
    </recommendedName>
</protein>
<dbReference type="SUPFAM" id="SSF56112">
    <property type="entry name" value="Protein kinase-like (PK-like)"/>
    <property type="match status" value="1"/>
</dbReference>
<dbReference type="AlphaFoldDB" id="A0A022QTN2"/>
<dbReference type="PROSITE" id="PS50011">
    <property type="entry name" value="PROTEIN_KINASE_DOM"/>
    <property type="match status" value="1"/>
</dbReference>
<accession>A0A022QTN2</accession>
<dbReference type="OrthoDB" id="840771at2759"/>
<dbReference type="EMBL" id="KI630880">
    <property type="protein sequence ID" value="EYU32042.1"/>
    <property type="molecule type" value="Genomic_DNA"/>
</dbReference>
<comment type="similarity">
    <text evidence="1">Belongs to the protein kinase superfamily. STE Ser/Thr protein kinase family. STE20 subfamily.</text>
</comment>
<dbReference type="Gene3D" id="1.10.510.10">
    <property type="entry name" value="Transferase(Phosphotransferase) domain 1"/>
    <property type="match status" value="1"/>
</dbReference>
<dbReference type="GO" id="GO:0005524">
    <property type="term" value="F:ATP binding"/>
    <property type="evidence" value="ECO:0007669"/>
    <property type="project" value="InterPro"/>
</dbReference>
<proteinExistence type="inferred from homology"/>
<sequence length="286" mass="32056">MNFPRDKEQYVLGDAVGASENAVTYRGKHKNPATGGEIPVGIKIFDTNQIEDIYFFHDEVNKAKTCCDHDNMVKIHCSFFADEEYFWIITEPLPGPTIRSTIKSTFRQGLPEGTVFFILKETLKALDYMHGKNVVHQKIGAGSVIFPRKEYSGGIKIVPRLLLYGPYGEELDFLPEWAAVKDSGKAGSKSADVWMFGLLAVELFYGEIPADDIVSSKNKKRDNIGKLIGKIFGCFNVAAKRTKKMPEELREVVAACLSGEAERRPTASQLMGYRLFQKDFPNRATI</sequence>
<dbReference type="PANTHER" id="PTHR48014">
    <property type="entry name" value="SERINE/THREONINE-PROTEIN KINASE FRAY2"/>
    <property type="match status" value="1"/>
</dbReference>
<evidence type="ECO:0000313" key="3">
    <source>
        <dbReference type="EMBL" id="EYU32042.1"/>
    </source>
</evidence>
<evidence type="ECO:0000313" key="4">
    <source>
        <dbReference type="Proteomes" id="UP000030748"/>
    </source>
</evidence>
<dbReference type="STRING" id="4155.A0A022QTN2"/>
<evidence type="ECO:0000259" key="2">
    <source>
        <dbReference type="PROSITE" id="PS50011"/>
    </source>
</evidence>
<organism evidence="3 4">
    <name type="scientific">Erythranthe guttata</name>
    <name type="common">Yellow monkey flower</name>
    <name type="synonym">Mimulus guttatus</name>
    <dbReference type="NCBI Taxonomy" id="4155"/>
    <lineage>
        <taxon>Eukaryota</taxon>
        <taxon>Viridiplantae</taxon>
        <taxon>Streptophyta</taxon>
        <taxon>Embryophyta</taxon>
        <taxon>Tracheophyta</taxon>
        <taxon>Spermatophyta</taxon>
        <taxon>Magnoliopsida</taxon>
        <taxon>eudicotyledons</taxon>
        <taxon>Gunneridae</taxon>
        <taxon>Pentapetalae</taxon>
        <taxon>asterids</taxon>
        <taxon>lamiids</taxon>
        <taxon>Lamiales</taxon>
        <taxon>Phrymaceae</taxon>
        <taxon>Erythranthe</taxon>
    </lineage>
</organism>
<dbReference type="InterPro" id="IPR011009">
    <property type="entry name" value="Kinase-like_dom_sf"/>
</dbReference>
<evidence type="ECO:0000256" key="1">
    <source>
        <dbReference type="ARBA" id="ARBA00008874"/>
    </source>
</evidence>
<dbReference type="GO" id="GO:0043539">
    <property type="term" value="F:protein serine/threonine kinase activator activity"/>
    <property type="evidence" value="ECO:0007669"/>
    <property type="project" value="InterPro"/>
</dbReference>
<keyword evidence="4" id="KW-1185">Reference proteome</keyword>
<dbReference type="eggNOG" id="KOG0582">
    <property type="taxonomic scope" value="Eukaryota"/>
</dbReference>